<name>A0A2N3I0K9_9BACT</name>
<comment type="caution">
    <text evidence="4">The sequence shown here is derived from an EMBL/GenBank/DDBJ whole genome shotgun (WGS) entry which is preliminary data.</text>
</comment>
<dbReference type="Gene3D" id="1.25.40.10">
    <property type="entry name" value="Tetratricopeptide repeat domain"/>
    <property type="match status" value="2"/>
</dbReference>
<dbReference type="SUPFAM" id="SSF46894">
    <property type="entry name" value="C-terminal effector domain of the bipartite response regulators"/>
    <property type="match status" value="1"/>
</dbReference>
<organism evidence="4 5">
    <name type="scientific">Labilibaculum filiforme</name>
    <dbReference type="NCBI Taxonomy" id="1940526"/>
    <lineage>
        <taxon>Bacteria</taxon>
        <taxon>Pseudomonadati</taxon>
        <taxon>Bacteroidota</taxon>
        <taxon>Bacteroidia</taxon>
        <taxon>Marinilabiliales</taxon>
        <taxon>Marinifilaceae</taxon>
        <taxon>Labilibaculum</taxon>
    </lineage>
</organism>
<dbReference type="GO" id="GO:0006355">
    <property type="term" value="P:regulation of DNA-templated transcription"/>
    <property type="evidence" value="ECO:0007669"/>
    <property type="project" value="InterPro"/>
</dbReference>
<evidence type="ECO:0000256" key="1">
    <source>
        <dbReference type="SAM" id="Coils"/>
    </source>
</evidence>
<dbReference type="Pfam" id="PF13181">
    <property type="entry name" value="TPR_8"/>
    <property type="match status" value="1"/>
</dbReference>
<dbReference type="EMBL" id="MVDD01000004">
    <property type="protein sequence ID" value="PKQ63834.1"/>
    <property type="molecule type" value="Genomic_DNA"/>
</dbReference>
<dbReference type="AlphaFoldDB" id="A0A2N3I0K9"/>
<evidence type="ECO:0000313" key="5">
    <source>
        <dbReference type="Proteomes" id="UP000233535"/>
    </source>
</evidence>
<feature type="chain" id="PRO_5014781462" description="HTH luxR-type domain-containing protein" evidence="3">
    <location>
        <begin position="26"/>
        <end position="543"/>
    </location>
</feature>
<keyword evidence="2" id="KW-0472">Membrane</keyword>
<dbReference type="InterPro" id="IPR036388">
    <property type="entry name" value="WH-like_DNA-bd_sf"/>
</dbReference>
<keyword evidence="1" id="KW-0175">Coiled coil</keyword>
<accession>A0A2N3I0K9</accession>
<keyword evidence="5" id="KW-1185">Reference proteome</keyword>
<evidence type="ECO:0008006" key="6">
    <source>
        <dbReference type="Google" id="ProtNLM"/>
    </source>
</evidence>
<evidence type="ECO:0000313" key="4">
    <source>
        <dbReference type="EMBL" id="PKQ63834.1"/>
    </source>
</evidence>
<sequence length="543" mass="63583">MAYRLFILLFLFRAGLLFSQNSSQANDSIVSNFYNLDSNNRFSTQYSEGMIFKLQNRYSNQIEKGDTLMAIQTLSKLGTIYSNHASYSQAYQQFWNVLLLADKIKDEVTIAQAHEQIAWLYSIFEREEEAISYFQSSLEIKKRLLQQAKISKQSLRANYYGLTTLFRERNKPTLSKAYLDSCFMIHYSGGENVAPSEFLLAEEGYYLLNQNRTTQALQKMHSIEAWFQTYQPDYLVILYSFIGDAYQKLKAHKKSEYYYKLSIKISESSKGHMNYIPRVHQKLSELYFNMGDFKKAHHQLCEAKLLNEQLFDSRSEKNRPLFEINDEFRKEKEAHQKLIQQQRLAQLEQEDKIWFLEKILFIAAIVFLSILVSFYVRHLNTKHQTERNLAQSNQELEKNKNKELFELKNKELAISALQLIEKDELLNQLKNSLTNAPTPPNEVEVRKIFKSISNSNAQNWKQFEARFVAVNQSFFKNLNAKYPNITAGERKLCALVKLNFSSKDIAKLLGISTDSVHTLRYRLRKKMGLDRSDNLFKHLELLG</sequence>
<dbReference type="Proteomes" id="UP000233535">
    <property type="component" value="Unassembled WGS sequence"/>
</dbReference>
<dbReference type="SMART" id="SM00028">
    <property type="entry name" value="TPR"/>
    <property type="match status" value="4"/>
</dbReference>
<evidence type="ECO:0000256" key="2">
    <source>
        <dbReference type="SAM" id="Phobius"/>
    </source>
</evidence>
<dbReference type="Gene3D" id="1.10.10.10">
    <property type="entry name" value="Winged helix-like DNA-binding domain superfamily/Winged helix DNA-binding domain"/>
    <property type="match status" value="1"/>
</dbReference>
<gene>
    <name evidence="4" type="ORF">BZG02_07370</name>
</gene>
<dbReference type="OrthoDB" id="1090267at2"/>
<dbReference type="InterPro" id="IPR011990">
    <property type="entry name" value="TPR-like_helical_dom_sf"/>
</dbReference>
<dbReference type="GO" id="GO:0003677">
    <property type="term" value="F:DNA binding"/>
    <property type="evidence" value="ECO:0007669"/>
    <property type="project" value="InterPro"/>
</dbReference>
<feature type="transmembrane region" description="Helical" evidence="2">
    <location>
        <begin position="353"/>
        <end position="376"/>
    </location>
</feature>
<keyword evidence="2" id="KW-1133">Transmembrane helix</keyword>
<dbReference type="SUPFAM" id="SSF48452">
    <property type="entry name" value="TPR-like"/>
    <property type="match status" value="1"/>
</dbReference>
<dbReference type="InterPro" id="IPR019734">
    <property type="entry name" value="TPR_rpt"/>
</dbReference>
<keyword evidence="3" id="KW-0732">Signal</keyword>
<feature type="signal peptide" evidence="3">
    <location>
        <begin position="1"/>
        <end position="25"/>
    </location>
</feature>
<protein>
    <recommendedName>
        <fullName evidence="6">HTH luxR-type domain-containing protein</fullName>
    </recommendedName>
</protein>
<proteinExistence type="predicted"/>
<keyword evidence="2" id="KW-0812">Transmembrane</keyword>
<feature type="coiled-coil region" evidence="1">
    <location>
        <begin position="382"/>
        <end position="413"/>
    </location>
</feature>
<dbReference type="InterPro" id="IPR016032">
    <property type="entry name" value="Sig_transdc_resp-reg_C-effctor"/>
</dbReference>
<reference evidence="4 5" key="1">
    <citation type="journal article" date="2017" name="Front. Microbiol.">
        <title>Labilibaculum manganireducens gen. nov., sp. nov. and Labilibaculum filiforme sp. nov., Novel Bacteroidetes Isolated from Subsurface Sediments of the Baltic Sea.</title>
        <authorList>
            <person name="Vandieken V."/>
            <person name="Marshall I.P."/>
            <person name="Niemann H."/>
            <person name="Engelen B."/>
            <person name="Cypionka H."/>
        </authorList>
    </citation>
    <scope>NUCLEOTIDE SEQUENCE [LARGE SCALE GENOMIC DNA]</scope>
    <source>
        <strain evidence="4 5">59.16B</strain>
    </source>
</reference>
<dbReference type="RefSeq" id="WP_101260779.1">
    <property type="nucleotide sequence ID" value="NZ_MVDD01000004.1"/>
</dbReference>
<evidence type="ECO:0000256" key="3">
    <source>
        <dbReference type="SAM" id="SignalP"/>
    </source>
</evidence>